<dbReference type="RefSeq" id="XP_013436576.1">
    <property type="nucleotide sequence ID" value="XM_013581122.1"/>
</dbReference>
<proteinExistence type="predicted"/>
<evidence type="ECO:0000313" key="1">
    <source>
        <dbReference type="EMBL" id="CDJ68109.1"/>
    </source>
</evidence>
<dbReference type="VEuPathDB" id="ToxoDB:ENH_00048620"/>
<name>U6N040_9EIME</name>
<reference evidence="1" key="1">
    <citation type="submission" date="2013-10" db="EMBL/GenBank/DDBJ databases">
        <title>Genomic analysis of the causative agents of coccidiosis in chickens.</title>
        <authorList>
            <person name="Reid A.J."/>
            <person name="Blake D."/>
            <person name="Billington K."/>
            <person name="Browne H."/>
            <person name="Dunn M."/>
            <person name="Hung S."/>
            <person name="Kawahara F."/>
            <person name="Miranda-Saavedra D."/>
            <person name="Mourier T."/>
            <person name="Nagra H."/>
            <person name="Otto T.D."/>
            <person name="Rawlings N."/>
            <person name="Sanchez A."/>
            <person name="Sanders M."/>
            <person name="Subramaniam C."/>
            <person name="Tay Y."/>
            <person name="Dear P."/>
            <person name="Doerig C."/>
            <person name="Gruber A."/>
            <person name="Parkinson J."/>
            <person name="Shirley M."/>
            <person name="Wan K.L."/>
            <person name="Berriman M."/>
            <person name="Tomley F."/>
            <person name="Pain A."/>
        </authorList>
    </citation>
    <scope>NUCLEOTIDE SEQUENCE [LARGE SCALE GENOMIC DNA]</scope>
    <source>
        <strain evidence="1">Houghton</strain>
    </source>
</reference>
<gene>
    <name evidence="1" type="ORF">ENH_00048620</name>
</gene>
<protein>
    <submittedName>
        <fullName evidence="1">Uncharacterized protein</fullName>
    </submittedName>
</protein>
<accession>U6N040</accession>
<organism evidence="1 2">
    <name type="scientific">Eimeria necatrix</name>
    <dbReference type="NCBI Taxonomy" id="51315"/>
    <lineage>
        <taxon>Eukaryota</taxon>
        <taxon>Sar</taxon>
        <taxon>Alveolata</taxon>
        <taxon>Apicomplexa</taxon>
        <taxon>Conoidasida</taxon>
        <taxon>Coccidia</taxon>
        <taxon>Eucoccidiorida</taxon>
        <taxon>Eimeriorina</taxon>
        <taxon>Eimeriidae</taxon>
        <taxon>Eimeria</taxon>
    </lineage>
</organism>
<dbReference type="AlphaFoldDB" id="U6N040"/>
<sequence>MSLEVAEEWFTGCTYTRLAPAALSSVSGTDPIIQALQLMPFGEVTRALEAKMQRLLLLSTADDSLVLLQWSEGSCGFASGLGSLVLLDQIRLPFPVLHFLRKEPLSVSLSSQTADEANESGLRLFRAVPWEADSLVASLIIGENSRSSIDLSDSTTASGSSISDWKCDLERRRPQKSGHARAKERKNGLLLRHFPLYGIALVLSNGSRVLRSLDEVASQPRQNTTGHQESQLLAITPLPARSSVLASLRRFRDGSVKFCVEDGEGNYRVTKQLHLQSFLES</sequence>
<evidence type="ECO:0000313" key="2">
    <source>
        <dbReference type="Proteomes" id="UP000030754"/>
    </source>
</evidence>
<reference evidence="1" key="2">
    <citation type="submission" date="2013-10" db="EMBL/GenBank/DDBJ databases">
        <authorList>
            <person name="Aslett M."/>
        </authorList>
    </citation>
    <scope>NUCLEOTIDE SEQUENCE [LARGE SCALE GENOMIC DNA]</scope>
    <source>
        <strain evidence="1">Houghton</strain>
    </source>
</reference>
<dbReference type="OrthoDB" id="10397451at2759"/>
<dbReference type="GeneID" id="25475012"/>
<dbReference type="Proteomes" id="UP000030754">
    <property type="component" value="Unassembled WGS sequence"/>
</dbReference>
<dbReference type="EMBL" id="HG725422">
    <property type="protein sequence ID" value="CDJ68109.1"/>
    <property type="molecule type" value="Genomic_DNA"/>
</dbReference>
<keyword evidence="2" id="KW-1185">Reference proteome</keyword>